<evidence type="ECO:0000256" key="2">
    <source>
        <dbReference type="ARBA" id="ARBA00012540"/>
    </source>
</evidence>
<comment type="catalytic activity">
    <reaction evidence="5">
        <text>an NDP-alpha-D-glucose + D-fructose = a ribonucleoside 5'-diphosphate + sucrose + H(+)</text>
        <dbReference type="Rhea" id="RHEA:16241"/>
        <dbReference type="ChEBI" id="CHEBI:15378"/>
        <dbReference type="ChEBI" id="CHEBI:17992"/>
        <dbReference type="ChEBI" id="CHEBI:37721"/>
        <dbReference type="ChEBI" id="CHEBI:57930"/>
        <dbReference type="ChEBI" id="CHEBI:76533"/>
        <dbReference type="EC" id="2.4.1.13"/>
    </reaction>
</comment>
<dbReference type="Proteomes" id="UP001412067">
    <property type="component" value="Unassembled WGS sequence"/>
</dbReference>
<evidence type="ECO:0000256" key="5">
    <source>
        <dbReference type="ARBA" id="ARBA00049030"/>
    </source>
</evidence>
<keyword evidence="3" id="KW-0328">Glycosyltransferase</keyword>
<keyword evidence="4" id="KW-0808">Transferase</keyword>
<evidence type="ECO:0000313" key="8">
    <source>
        <dbReference type="Proteomes" id="UP001412067"/>
    </source>
</evidence>
<organism evidence="7 8">
    <name type="scientific">Platanthera guangdongensis</name>
    <dbReference type="NCBI Taxonomy" id="2320717"/>
    <lineage>
        <taxon>Eukaryota</taxon>
        <taxon>Viridiplantae</taxon>
        <taxon>Streptophyta</taxon>
        <taxon>Embryophyta</taxon>
        <taxon>Tracheophyta</taxon>
        <taxon>Spermatophyta</taxon>
        <taxon>Magnoliopsida</taxon>
        <taxon>Liliopsida</taxon>
        <taxon>Asparagales</taxon>
        <taxon>Orchidaceae</taxon>
        <taxon>Orchidoideae</taxon>
        <taxon>Orchideae</taxon>
        <taxon>Orchidinae</taxon>
        <taxon>Platanthera</taxon>
    </lineage>
</organism>
<name>A0ABR2MR11_9ASPA</name>
<comment type="similarity">
    <text evidence="1">Belongs to the glycosyltransferase 1 family. Plant sucrose synthase subfamily.</text>
</comment>
<dbReference type="Pfam" id="PF00862">
    <property type="entry name" value="GT-B_Sucrose_synth"/>
    <property type="match status" value="1"/>
</dbReference>
<gene>
    <name evidence="7" type="ORF">KSP40_PGU015125</name>
</gene>
<keyword evidence="8" id="KW-1185">Reference proteome</keyword>
<protein>
    <recommendedName>
        <fullName evidence="2">sucrose synthase</fullName>
        <ecNumber evidence="2">2.4.1.13</ecNumber>
    </recommendedName>
</protein>
<evidence type="ECO:0000256" key="1">
    <source>
        <dbReference type="ARBA" id="ARBA00005894"/>
    </source>
</evidence>
<dbReference type="PANTHER" id="PTHR45839:SF7">
    <property type="entry name" value="SUCROSE SYNTHASE 1"/>
    <property type="match status" value="1"/>
</dbReference>
<comment type="caution">
    <text evidence="7">The sequence shown here is derived from an EMBL/GenBank/DDBJ whole genome shotgun (WGS) entry which is preliminary data.</text>
</comment>
<sequence>MNDHGRRSSTFPPQWAPRPQEAISTMWTANNMFKTSKHEKCVECARICRHPLATMGQAGESRRRRSGLWRCERAKSSDSGRERLRENLEDKHGHWETMEDEIGRGRPWKDDDFELHSSPAIGGLERIPWFIHHFPEVEQMLNDLLIQFINVDLQNIKDVANELARELQATSDLIVGNYSDGNLVASLLAHKLGVTQILGSGMSNKMWDVLIEHVKTCRSRSSSGKVVVGWLKSRPPCDGTSSLGRRRRSGELEDE</sequence>
<evidence type="ECO:0000313" key="7">
    <source>
        <dbReference type="EMBL" id="KAK8966446.1"/>
    </source>
</evidence>
<evidence type="ECO:0000256" key="4">
    <source>
        <dbReference type="ARBA" id="ARBA00022679"/>
    </source>
</evidence>
<evidence type="ECO:0000259" key="6">
    <source>
        <dbReference type="Pfam" id="PF00862"/>
    </source>
</evidence>
<dbReference type="PANTHER" id="PTHR45839">
    <property type="match status" value="1"/>
</dbReference>
<feature type="domain" description="Sucrose synthase first GT-B" evidence="6">
    <location>
        <begin position="156"/>
        <end position="197"/>
    </location>
</feature>
<reference evidence="7 8" key="1">
    <citation type="journal article" date="2022" name="Nat. Plants">
        <title>Genomes of leafy and leafless Platanthera orchids illuminate the evolution of mycoheterotrophy.</title>
        <authorList>
            <person name="Li M.H."/>
            <person name="Liu K.W."/>
            <person name="Li Z."/>
            <person name="Lu H.C."/>
            <person name="Ye Q.L."/>
            <person name="Zhang D."/>
            <person name="Wang J.Y."/>
            <person name="Li Y.F."/>
            <person name="Zhong Z.M."/>
            <person name="Liu X."/>
            <person name="Yu X."/>
            <person name="Liu D.K."/>
            <person name="Tu X.D."/>
            <person name="Liu B."/>
            <person name="Hao Y."/>
            <person name="Liao X.Y."/>
            <person name="Jiang Y.T."/>
            <person name="Sun W.H."/>
            <person name="Chen J."/>
            <person name="Chen Y.Q."/>
            <person name="Ai Y."/>
            <person name="Zhai J.W."/>
            <person name="Wu S.S."/>
            <person name="Zhou Z."/>
            <person name="Hsiao Y.Y."/>
            <person name="Wu W.L."/>
            <person name="Chen Y.Y."/>
            <person name="Lin Y.F."/>
            <person name="Hsu J.L."/>
            <person name="Li C.Y."/>
            <person name="Wang Z.W."/>
            <person name="Zhao X."/>
            <person name="Zhong W.Y."/>
            <person name="Ma X.K."/>
            <person name="Ma L."/>
            <person name="Huang J."/>
            <person name="Chen G.Z."/>
            <person name="Huang M.Z."/>
            <person name="Huang L."/>
            <person name="Peng D.H."/>
            <person name="Luo Y.B."/>
            <person name="Zou S.Q."/>
            <person name="Chen S.P."/>
            <person name="Lan S."/>
            <person name="Tsai W.C."/>
            <person name="Van de Peer Y."/>
            <person name="Liu Z.J."/>
        </authorList>
    </citation>
    <scope>NUCLEOTIDE SEQUENCE [LARGE SCALE GENOMIC DNA]</scope>
    <source>
        <strain evidence="7">Lor288</strain>
    </source>
</reference>
<proteinExistence type="inferred from homology"/>
<dbReference type="InterPro" id="IPR012820">
    <property type="entry name" value="Sucrose_synthase_pln/cyn"/>
</dbReference>
<dbReference type="EC" id="2.4.1.13" evidence="2"/>
<dbReference type="EMBL" id="JBBWWR010000005">
    <property type="protein sequence ID" value="KAK8966446.1"/>
    <property type="molecule type" value="Genomic_DNA"/>
</dbReference>
<evidence type="ECO:0000256" key="3">
    <source>
        <dbReference type="ARBA" id="ARBA00022676"/>
    </source>
</evidence>
<dbReference type="Gene3D" id="3.40.50.2000">
    <property type="entry name" value="Glycogen Phosphorylase B"/>
    <property type="match status" value="1"/>
</dbReference>
<dbReference type="InterPro" id="IPR000368">
    <property type="entry name" value="Sucrose_synth_GT-B1"/>
</dbReference>
<accession>A0ABR2MR11</accession>